<dbReference type="AlphaFoldDB" id="A0A9D4M002"/>
<protein>
    <submittedName>
        <fullName evidence="2">Uncharacterized protein</fullName>
    </submittedName>
</protein>
<gene>
    <name evidence="2" type="ORF">DPMN_030204</name>
</gene>
<name>A0A9D4M002_DREPO</name>
<proteinExistence type="predicted"/>
<evidence type="ECO:0000313" key="3">
    <source>
        <dbReference type="Proteomes" id="UP000828390"/>
    </source>
</evidence>
<reference evidence="2" key="1">
    <citation type="journal article" date="2019" name="bioRxiv">
        <title>The Genome of the Zebra Mussel, Dreissena polymorpha: A Resource for Invasive Species Research.</title>
        <authorList>
            <person name="McCartney M.A."/>
            <person name="Auch B."/>
            <person name="Kono T."/>
            <person name="Mallez S."/>
            <person name="Zhang Y."/>
            <person name="Obille A."/>
            <person name="Becker A."/>
            <person name="Abrahante J.E."/>
            <person name="Garbe J."/>
            <person name="Badalamenti J.P."/>
            <person name="Herman A."/>
            <person name="Mangelson H."/>
            <person name="Liachko I."/>
            <person name="Sullivan S."/>
            <person name="Sone E.D."/>
            <person name="Koren S."/>
            <person name="Silverstein K.A.T."/>
            <person name="Beckman K.B."/>
            <person name="Gohl D.M."/>
        </authorList>
    </citation>
    <scope>NUCLEOTIDE SEQUENCE</scope>
    <source>
        <strain evidence="2">Duluth1</strain>
        <tissue evidence="2">Whole animal</tissue>
    </source>
</reference>
<keyword evidence="3" id="KW-1185">Reference proteome</keyword>
<reference evidence="2" key="2">
    <citation type="submission" date="2020-11" db="EMBL/GenBank/DDBJ databases">
        <authorList>
            <person name="McCartney M.A."/>
            <person name="Auch B."/>
            <person name="Kono T."/>
            <person name="Mallez S."/>
            <person name="Becker A."/>
            <person name="Gohl D.M."/>
            <person name="Silverstein K.A.T."/>
            <person name="Koren S."/>
            <person name="Bechman K.B."/>
            <person name="Herman A."/>
            <person name="Abrahante J.E."/>
            <person name="Garbe J."/>
        </authorList>
    </citation>
    <scope>NUCLEOTIDE SEQUENCE</scope>
    <source>
        <strain evidence="2">Duluth1</strain>
        <tissue evidence="2">Whole animal</tissue>
    </source>
</reference>
<organism evidence="2 3">
    <name type="scientific">Dreissena polymorpha</name>
    <name type="common">Zebra mussel</name>
    <name type="synonym">Mytilus polymorpha</name>
    <dbReference type="NCBI Taxonomy" id="45954"/>
    <lineage>
        <taxon>Eukaryota</taxon>
        <taxon>Metazoa</taxon>
        <taxon>Spiralia</taxon>
        <taxon>Lophotrochozoa</taxon>
        <taxon>Mollusca</taxon>
        <taxon>Bivalvia</taxon>
        <taxon>Autobranchia</taxon>
        <taxon>Heteroconchia</taxon>
        <taxon>Euheterodonta</taxon>
        <taxon>Imparidentia</taxon>
        <taxon>Neoheterodontei</taxon>
        <taxon>Myida</taxon>
        <taxon>Dreissenoidea</taxon>
        <taxon>Dreissenidae</taxon>
        <taxon>Dreissena</taxon>
    </lineage>
</organism>
<feature type="transmembrane region" description="Helical" evidence="1">
    <location>
        <begin position="6"/>
        <end position="24"/>
    </location>
</feature>
<evidence type="ECO:0000256" key="1">
    <source>
        <dbReference type="SAM" id="Phobius"/>
    </source>
</evidence>
<dbReference type="Proteomes" id="UP000828390">
    <property type="component" value="Unassembled WGS sequence"/>
</dbReference>
<accession>A0A9D4M002</accession>
<keyword evidence="1" id="KW-1133">Transmembrane helix</keyword>
<keyword evidence="1" id="KW-0472">Membrane</keyword>
<sequence length="58" mass="6805">MAHTFVILMLLGLGFSSSVPLMMLRKKTSNFLRLSPDRVAPRDQIRENRKRPCRYRVT</sequence>
<keyword evidence="1" id="KW-0812">Transmembrane</keyword>
<dbReference type="EMBL" id="JAIWYP010000002">
    <property type="protein sequence ID" value="KAH3867079.1"/>
    <property type="molecule type" value="Genomic_DNA"/>
</dbReference>
<evidence type="ECO:0000313" key="2">
    <source>
        <dbReference type="EMBL" id="KAH3867079.1"/>
    </source>
</evidence>
<comment type="caution">
    <text evidence="2">The sequence shown here is derived from an EMBL/GenBank/DDBJ whole genome shotgun (WGS) entry which is preliminary data.</text>
</comment>